<dbReference type="Gene3D" id="1.20.1280.250">
    <property type="match status" value="1"/>
</dbReference>
<dbReference type="Proteomes" id="UP000626244">
    <property type="component" value="Unassembled WGS sequence"/>
</dbReference>
<reference evidence="4" key="1">
    <citation type="journal article" date="2019" name="Int. J. Syst. Evol. Microbiol.">
        <title>The Global Catalogue of Microorganisms (GCM) 10K type strain sequencing project: providing services to taxonomists for standard genome sequencing and annotation.</title>
        <authorList>
            <consortium name="The Broad Institute Genomics Platform"/>
            <consortium name="The Broad Institute Genome Sequencing Center for Infectious Disease"/>
            <person name="Wu L."/>
            <person name="Ma J."/>
        </authorList>
    </citation>
    <scope>NUCLEOTIDE SEQUENCE [LARGE SCALE GENOMIC DNA]</scope>
    <source>
        <strain evidence="4">CGMCC 1.14993</strain>
    </source>
</reference>
<dbReference type="RefSeq" id="WP_087998737.1">
    <property type="nucleotide sequence ID" value="NZ_BMHB01000001.1"/>
</dbReference>
<evidence type="ECO:0000259" key="2">
    <source>
        <dbReference type="Pfam" id="PF16571"/>
    </source>
</evidence>
<dbReference type="Pfam" id="PF16571">
    <property type="entry name" value="FBP_C"/>
    <property type="match status" value="1"/>
</dbReference>
<name>A0A8J3EW01_9BACI</name>
<dbReference type="GO" id="GO:0003746">
    <property type="term" value="F:translation elongation factor activity"/>
    <property type="evidence" value="ECO:0007669"/>
    <property type="project" value="UniProtKB-KW"/>
</dbReference>
<dbReference type="InterPro" id="IPR032330">
    <property type="entry name" value="EF-G-binding_C"/>
</dbReference>
<evidence type="ECO:0000259" key="1">
    <source>
        <dbReference type="Pfam" id="PF07299"/>
    </source>
</evidence>
<dbReference type="AlphaFoldDB" id="A0A8J3EW01"/>
<feature type="domain" description="Elongation factor G-binding protein N-terminal" evidence="1">
    <location>
        <begin position="4"/>
        <end position="86"/>
    </location>
</feature>
<gene>
    <name evidence="3" type="ORF">GCM10007380_04460</name>
</gene>
<dbReference type="OrthoDB" id="1891078at2"/>
<dbReference type="EMBL" id="BMHB01000001">
    <property type="protein sequence ID" value="GGI10768.1"/>
    <property type="molecule type" value="Genomic_DNA"/>
</dbReference>
<protein>
    <submittedName>
        <fullName evidence="3">Elongation factor G-binding protein</fullName>
    </submittedName>
</protein>
<sequence>MEPFIRSDQYNFIRTQIQVLVNAHSTVNDRIVLRALKSLTHEKVFNMFSDINEEQIQLLSLIITIEDKSKAEKVLAQIKPYVFPFKKISEQAIKKLFPKAKKLKMPILENLDLTEITYLGWDDIGSNKKYIVTYYNQKLIGLQGTFNLVNKKGICTFCHKFEEIGMFMTKTKGADQGTFIKRGNYICKDSRKCNENITSLNKLHEFIQLVNG</sequence>
<keyword evidence="4" id="KW-1185">Reference proteome</keyword>
<keyword evidence="3" id="KW-0251">Elongation factor</keyword>
<accession>A0A8J3EW01</accession>
<dbReference type="Pfam" id="PF07299">
    <property type="entry name" value="EF-G-binding_N"/>
    <property type="match status" value="1"/>
</dbReference>
<organism evidence="3 4">
    <name type="scientific">Gottfriedia solisilvae</name>
    <dbReference type="NCBI Taxonomy" id="1516104"/>
    <lineage>
        <taxon>Bacteria</taxon>
        <taxon>Bacillati</taxon>
        <taxon>Bacillota</taxon>
        <taxon>Bacilli</taxon>
        <taxon>Bacillales</taxon>
        <taxon>Bacillaceae</taxon>
        <taxon>Gottfriedia</taxon>
    </lineage>
</organism>
<evidence type="ECO:0000313" key="3">
    <source>
        <dbReference type="EMBL" id="GGI10768.1"/>
    </source>
</evidence>
<evidence type="ECO:0000313" key="4">
    <source>
        <dbReference type="Proteomes" id="UP000626244"/>
    </source>
</evidence>
<keyword evidence="3" id="KW-0648">Protein biosynthesis</keyword>
<dbReference type="CDD" id="cd16342">
    <property type="entry name" value="FusC_FusB"/>
    <property type="match status" value="1"/>
</dbReference>
<comment type="caution">
    <text evidence="3">The sequence shown here is derived from an EMBL/GenBank/DDBJ whole genome shotgun (WGS) entry which is preliminary data.</text>
</comment>
<feature type="domain" description="Elongation factor G-binding protein C-terminal treble-clef zinc-finger" evidence="2">
    <location>
        <begin position="99"/>
        <end position="202"/>
    </location>
</feature>
<dbReference type="InterPro" id="IPR038344">
    <property type="entry name" value="EF-G_N_sf"/>
</dbReference>
<proteinExistence type="predicted"/>
<dbReference type="InterPro" id="IPR010841">
    <property type="entry name" value="EF-G-binding_N"/>
</dbReference>